<sequence length="35" mass="4086">MYTTCDQDLVLPLLMRPNKAAKLVSYRTHLFSVIF</sequence>
<accession>A6IIQ2</accession>
<evidence type="ECO:0000313" key="1">
    <source>
        <dbReference type="EMBL" id="EDL98622.1"/>
    </source>
</evidence>
<organism evidence="1 2">
    <name type="scientific">Rattus norvegicus</name>
    <name type="common">Rat</name>
    <dbReference type="NCBI Taxonomy" id="10116"/>
    <lineage>
        <taxon>Eukaryota</taxon>
        <taxon>Metazoa</taxon>
        <taxon>Chordata</taxon>
        <taxon>Craniata</taxon>
        <taxon>Vertebrata</taxon>
        <taxon>Euteleostomi</taxon>
        <taxon>Mammalia</taxon>
        <taxon>Eutheria</taxon>
        <taxon>Euarchontoglires</taxon>
        <taxon>Glires</taxon>
        <taxon>Rodentia</taxon>
        <taxon>Myomorpha</taxon>
        <taxon>Muroidea</taxon>
        <taxon>Muridae</taxon>
        <taxon>Murinae</taxon>
        <taxon>Rattus</taxon>
    </lineage>
</organism>
<gene>
    <name evidence="1" type="ORF">rCG_55105</name>
</gene>
<dbReference type="EMBL" id="CH473962">
    <property type="protein sequence ID" value="EDL98622.1"/>
    <property type="molecule type" value="Genomic_DNA"/>
</dbReference>
<dbReference type="AlphaFoldDB" id="A6IIQ2"/>
<evidence type="ECO:0000313" key="2">
    <source>
        <dbReference type="Proteomes" id="UP000234681"/>
    </source>
</evidence>
<protein>
    <submittedName>
        <fullName evidence="1">RCG55105</fullName>
    </submittedName>
</protein>
<reference evidence="2" key="1">
    <citation type="submission" date="2005-09" db="EMBL/GenBank/DDBJ databases">
        <authorList>
            <person name="Mural R.J."/>
            <person name="Li P.W."/>
            <person name="Adams M.D."/>
            <person name="Amanatides P.G."/>
            <person name="Baden-Tillson H."/>
            <person name="Barnstead M."/>
            <person name="Chin S.H."/>
            <person name="Dew I."/>
            <person name="Evans C.A."/>
            <person name="Ferriera S."/>
            <person name="Flanigan M."/>
            <person name="Fosler C."/>
            <person name="Glodek A."/>
            <person name="Gu Z."/>
            <person name="Holt R.A."/>
            <person name="Jennings D."/>
            <person name="Kraft C.L."/>
            <person name="Lu F."/>
            <person name="Nguyen T."/>
            <person name="Nusskern D.R."/>
            <person name="Pfannkoch C.M."/>
            <person name="Sitter C."/>
            <person name="Sutton G.G."/>
            <person name="Venter J.C."/>
            <person name="Wang Z."/>
            <person name="Woodage T."/>
            <person name="Zheng X.H."/>
            <person name="Zhong F."/>
        </authorList>
    </citation>
    <scope>NUCLEOTIDE SEQUENCE [LARGE SCALE GENOMIC DNA]</scope>
    <source>
        <strain>BN</strain>
        <strain evidence="2">Sprague-Dawley</strain>
    </source>
</reference>
<dbReference type="Proteomes" id="UP000234681">
    <property type="component" value="Chromosome 5"/>
</dbReference>
<proteinExistence type="predicted"/>
<name>A6IIQ2_RAT</name>